<sequence>MTWVFWLSAAALAYSIAGYGLLVMALARLAPPRPPVPPAQPLRFSFLIAAHNEAAHIGAKIRDTLAQDAGPHAVEVIVVSDGSTDGTAALARRVADPRVQVFELPGHQGKAAAINLGLQHCRGEVVVFSDANSLLRPGSLLAMAQHFGDPQVGGVCGRITVPAKRSGANGQAEGLYWRYDQAIKAAESRLGGTVSAQGSIYALRRGLTRPLIPGCADDFLMSVNAVAAGHRLVFEPRATTAEPVSEKLGREMGRRTRSTERGWRALMVHRALMNPLRTGWYGWQLFSHKLVRRLNPLFLIALLLSNLALVGHGWFYALTAAAQLLFYGLGLAAIALPAVRRFKPAGLAAFFIFTHAAMLRGILRYYRGYKSVTWRPVRE</sequence>
<dbReference type="Gene3D" id="3.90.550.10">
    <property type="entry name" value="Spore Coat Polysaccharide Biosynthesis Protein SpsA, Chain A"/>
    <property type="match status" value="1"/>
</dbReference>
<dbReference type="AlphaFoldDB" id="A0A1M7F178"/>
<dbReference type="CDD" id="cd06439">
    <property type="entry name" value="CESA_like_1"/>
    <property type="match status" value="1"/>
</dbReference>
<evidence type="ECO:0000256" key="1">
    <source>
        <dbReference type="ARBA" id="ARBA00006739"/>
    </source>
</evidence>
<gene>
    <name evidence="6" type="ORF">SAMN05444389_102449</name>
</gene>
<feature type="domain" description="Glycosyltransferase 2-like" evidence="5">
    <location>
        <begin position="45"/>
        <end position="194"/>
    </location>
</feature>
<dbReference type="EMBL" id="FRCK01000002">
    <property type="protein sequence ID" value="SHL97468.1"/>
    <property type="molecule type" value="Genomic_DNA"/>
</dbReference>
<proteinExistence type="inferred from homology"/>
<evidence type="ECO:0000256" key="4">
    <source>
        <dbReference type="SAM" id="Phobius"/>
    </source>
</evidence>
<dbReference type="GO" id="GO:0016757">
    <property type="term" value="F:glycosyltransferase activity"/>
    <property type="evidence" value="ECO:0007669"/>
    <property type="project" value="UniProtKB-KW"/>
</dbReference>
<keyword evidence="2" id="KW-0328">Glycosyltransferase</keyword>
<dbReference type="Proteomes" id="UP000184444">
    <property type="component" value="Unassembled WGS sequence"/>
</dbReference>
<reference evidence="7" key="1">
    <citation type="submission" date="2016-11" db="EMBL/GenBank/DDBJ databases">
        <authorList>
            <person name="Varghese N."/>
            <person name="Submissions S."/>
        </authorList>
    </citation>
    <scope>NUCLEOTIDE SEQUENCE [LARGE SCALE GENOMIC DNA]</scope>
    <source>
        <strain evidence="7">DSM 6637</strain>
    </source>
</reference>
<evidence type="ECO:0000256" key="3">
    <source>
        <dbReference type="ARBA" id="ARBA00022679"/>
    </source>
</evidence>
<dbReference type="RefSeq" id="WP_073063359.1">
    <property type="nucleotide sequence ID" value="NZ_FRCK01000002.1"/>
</dbReference>
<evidence type="ECO:0000313" key="7">
    <source>
        <dbReference type="Proteomes" id="UP000184444"/>
    </source>
</evidence>
<keyword evidence="4" id="KW-0472">Membrane</keyword>
<dbReference type="InterPro" id="IPR029044">
    <property type="entry name" value="Nucleotide-diphossugar_trans"/>
</dbReference>
<dbReference type="SUPFAM" id="SSF53448">
    <property type="entry name" value="Nucleotide-diphospho-sugar transferases"/>
    <property type="match status" value="1"/>
</dbReference>
<name>A0A1M7F178_9RHOB</name>
<accession>A0A1M7F178</accession>
<comment type="similarity">
    <text evidence="1">Belongs to the glycosyltransferase 2 family.</text>
</comment>
<keyword evidence="7" id="KW-1185">Reference proteome</keyword>
<evidence type="ECO:0000256" key="2">
    <source>
        <dbReference type="ARBA" id="ARBA00022676"/>
    </source>
</evidence>
<protein>
    <submittedName>
        <fullName evidence="6">Glycosyltransferase, catalytic subunit of cellulose synthase and poly-beta-1,6-N-acetylglucosamine synthase</fullName>
    </submittedName>
</protein>
<dbReference type="PANTHER" id="PTHR43630:SF1">
    <property type="entry name" value="POLY-BETA-1,6-N-ACETYL-D-GLUCOSAMINE SYNTHASE"/>
    <property type="match status" value="1"/>
</dbReference>
<dbReference type="Pfam" id="PF00535">
    <property type="entry name" value="Glycos_transf_2"/>
    <property type="match status" value="1"/>
</dbReference>
<feature type="transmembrane region" description="Helical" evidence="4">
    <location>
        <begin position="297"/>
        <end position="315"/>
    </location>
</feature>
<dbReference type="InterPro" id="IPR001173">
    <property type="entry name" value="Glyco_trans_2-like"/>
</dbReference>
<dbReference type="STRING" id="53463.SAMN05444389_102449"/>
<feature type="transmembrane region" description="Helical" evidence="4">
    <location>
        <begin position="321"/>
        <end position="339"/>
    </location>
</feature>
<evidence type="ECO:0000259" key="5">
    <source>
        <dbReference type="Pfam" id="PF00535"/>
    </source>
</evidence>
<evidence type="ECO:0000313" key="6">
    <source>
        <dbReference type="EMBL" id="SHL97468.1"/>
    </source>
</evidence>
<dbReference type="PANTHER" id="PTHR43630">
    <property type="entry name" value="POLY-BETA-1,6-N-ACETYL-D-GLUCOSAMINE SYNTHASE"/>
    <property type="match status" value="1"/>
</dbReference>
<feature type="transmembrane region" description="Helical" evidence="4">
    <location>
        <begin position="6"/>
        <end position="27"/>
    </location>
</feature>
<feature type="transmembrane region" description="Helical" evidence="4">
    <location>
        <begin position="346"/>
        <end position="366"/>
    </location>
</feature>
<dbReference type="OrthoDB" id="9807795at2"/>
<keyword evidence="4" id="KW-1133">Transmembrane helix</keyword>
<keyword evidence="3 6" id="KW-0808">Transferase</keyword>
<organism evidence="6 7">
    <name type="scientific">Paracoccus solventivorans</name>
    <dbReference type="NCBI Taxonomy" id="53463"/>
    <lineage>
        <taxon>Bacteria</taxon>
        <taxon>Pseudomonadati</taxon>
        <taxon>Pseudomonadota</taxon>
        <taxon>Alphaproteobacteria</taxon>
        <taxon>Rhodobacterales</taxon>
        <taxon>Paracoccaceae</taxon>
        <taxon>Paracoccus</taxon>
    </lineage>
</organism>
<keyword evidence="4" id="KW-0812">Transmembrane</keyword>